<feature type="non-terminal residue" evidence="4">
    <location>
        <position position="119"/>
    </location>
</feature>
<feature type="domain" description="Spermatogenesis-associated protein 20-like TRX" evidence="3">
    <location>
        <begin position="89"/>
        <end position="118"/>
    </location>
</feature>
<dbReference type="InterPro" id="IPR004879">
    <property type="entry name" value="Ssp411-like_TRX"/>
</dbReference>
<comment type="caution">
    <text evidence="4">The sequence shown here is derived from an EMBL/GenBank/DDBJ whole genome shotgun (WGS) entry which is preliminary data.</text>
</comment>
<dbReference type="EMBL" id="LAZR01050114">
    <property type="protein sequence ID" value="KKK88083.1"/>
    <property type="molecule type" value="Genomic_DNA"/>
</dbReference>
<evidence type="ECO:0000259" key="3">
    <source>
        <dbReference type="Pfam" id="PF03190"/>
    </source>
</evidence>
<reference evidence="4" key="1">
    <citation type="journal article" date="2015" name="Nature">
        <title>Complex archaea that bridge the gap between prokaryotes and eukaryotes.</title>
        <authorList>
            <person name="Spang A."/>
            <person name="Saw J.H."/>
            <person name="Jorgensen S.L."/>
            <person name="Zaremba-Niedzwiedzka K."/>
            <person name="Martijn J."/>
            <person name="Lind A.E."/>
            <person name="van Eijk R."/>
            <person name="Schleper C."/>
            <person name="Guy L."/>
            <person name="Ettema T.J."/>
        </authorList>
    </citation>
    <scope>NUCLEOTIDE SEQUENCE</scope>
</reference>
<gene>
    <name evidence="4" type="ORF">LCGC14_2746730</name>
</gene>
<keyword evidence="2" id="KW-1133">Transmembrane helix</keyword>
<dbReference type="AlphaFoldDB" id="A0A0F8Z313"/>
<dbReference type="InterPro" id="IPR024705">
    <property type="entry name" value="Ssp411"/>
</dbReference>
<name>A0A0F8Z313_9ZZZZ</name>
<protein>
    <recommendedName>
        <fullName evidence="3">Spermatogenesis-associated protein 20-like TRX domain-containing protein</fullName>
    </recommendedName>
</protein>
<feature type="compositionally biased region" description="Polar residues" evidence="1">
    <location>
        <begin position="57"/>
        <end position="76"/>
    </location>
</feature>
<dbReference type="PANTHER" id="PTHR42899:SF1">
    <property type="entry name" value="SPERMATOGENESIS-ASSOCIATED PROTEIN 20"/>
    <property type="match status" value="1"/>
</dbReference>
<evidence type="ECO:0000256" key="1">
    <source>
        <dbReference type="SAM" id="MobiDB-lite"/>
    </source>
</evidence>
<accession>A0A0F8Z313</accession>
<organism evidence="4">
    <name type="scientific">marine sediment metagenome</name>
    <dbReference type="NCBI Taxonomy" id="412755"/>
    <lineage>
        <taxon>unclassified sequences</taxon>
        <taxon>metagenomes</taxon>
        <taxon>ecological metagenomes</taxon>
    </lineage>
</organism>
<dbReference type="PANTHER" id="PTHR42899">
    <property type="entry name" value="SPERMATOGENESIS-ASSOCIATED PROTEIN 20"/>
    <property type="match status" value="1"/>
</dbReference>
<dbReference type="Gene3D" id="3.40.30.10">
    <property type="entry name" value="Glutaredoxin"/>
    <property type="match status" value="1"/>
</dbReference>
<sequence length="119" mass="13274">MSSNTNDKPRPKPKTPRWPINMGVLVLIVVGGYFAFRWWTRTSTPPERTLAKANWSGPLSSDVLTAQPEGSTSVPTPNEDVGGKQHKHTNHLIHETSPYLLQHAHNPVNWYAWGPEALA</sequence>
<keyword evidence="2" id="KW-0472">Membrane</keyword>
<keyword evidence="2" id="KW-0812">Transmembrane</keyword>
<evidence type="ECO:0000256" key="2">
    <source>
        <dbReference type="SAM" id="Phobius"/>
    </source>
</evidence>
<dbReference type="Pfam" id="PF03190">
    <property type="entry name" value="Thioredox_DsbH"/>
    <property type="match status" value="1"/>
</dbReference>
<evidence type="ECO:0000313" key="4">
    <source>
        <dbReference type="EMBL" id="KKK88083.1"/>
    </source>
</evidence>
<feature type="transmembrane region" description="Helical" evidence="2">
    <location>
        <begin position="20"/>
        <end position="39"/>
    </location>
</feature>
<feature type="region of interest" description="Disordered" evidence="1">
    <location>
        <begin position="47"/>
        <end position="87"/>
    </location>
</feature>
<proteinExistence type="predicted"/>